<dbReference type="EMBL" id="SDIL01000029">
    <property type="protein sequence ID" value="RXK39617.1"/>
    <property type="molecule type" value="Genomic_DNA"/>
</dbReference>
<dbReference type="VEuPathDB" id="FungiDB:TREMEDRAFT_62995"/>
<feature type="region of interest" description="Disordered" evidence="1">
    <location>
        <begin position="212"/>
        <end position="232"/>
    </location>
</feature>
<evidence type="ECO:0000313" key="3">
    <source>
        <dbReference type="Proteomes" id="UP000289152"/>
    </source>
</evidence>
<evidence type="ECO:0000256" key="1">
    <source>
        <dbReference type="SAM" id="MobiDB-lite"/>
    </source>
</evidence>
<feature type="compositionally biased region" description="Low complexity" evidence="1">
    <location>
        <begin position="1"/>
        <end position="11"/>
    </location>
</feature>
<name>A0A4V1M498_TREME</name>
<feature type="compositionally biased region" description="Pro residues" evidence="1">
    <location>
        <begin position="12"/>
        <end position="31"/>
    </location>
</feature>
<organism evidence="2 3">
    <name type="scientific">Tremella mesenterica</name>
    <name type="common">Jelly fungus</name>
    <dbReference type="NCBI Taxonomy" id="5217"/>
    <lineage>
        <taxon>Eukaryota</taxon>
        <taxon>Fungi</taxon>
        <taxon>Dikarya</taxon>
        <taxon>Basidiomycota</taxon>
        <taxon>Agaricomycotina</taxon>
        <taxon>Tremellomycetes</taxon>
        <taxon>Tremellales</taxon>
        <taxon>Tremellaceae</taxon>
        <taxon>Tremella</taxon>
    </lineage>
</organism>
<proteinExistence type="predicted"/>
<accession>A0A4V1M498</accession>
<evidence type="ECO:0000313" key="2">
    <source>
        <dbReference type="EMBL" id="RXK39617.1"/>
    </source>
</evidence>
<protein>
    <submittedName>
        <fullName evidence="2">Uncharacterized protein</fullName>
    </submittedName>
</protein>
<dbReference type="OrthoDB" id="2562093at2759"/>
<feature type="compositionally biased region" description="Pro residues" evidence="1">
    <location>
        <begin position="217"/>
        <end position="232"/>
    </location>
</feature>
<keyword evidence="3" id="KW-1185">Reference proteome</keyword>
<dbReference type="Proteomes" id="UP000289152">
    <property type="component" value="Unassembled WGS sequence"/>
</dbReference>
<reference evidence="2 3" key="1">
    <citation type="submission" date="2016-06" db="EMBL/GenBank/DDBJ databases">
        <title>Evolution of pathogenesis and genome organization in the Tremellales.</title>
        <authorList>
            <person name="Cuomo C."/>
            <person name="Litvintseva A."/>
            <person name="Heitman J."/>
            <person name="Chen Y."/>
            <person name="Sun S."/>
            <person name="Springer D."/>
            <person name="Dromer F."/>
            <person name="Young S."/>
            <person name="Zeng Q."/>
            <person name="Chapman S."/>
            <person name="Gujja S."/>
            <person name="Saif S."/>
            <person name="Birren B."/>
        </authorList>
    </citation>
    <scope>NUCLEOTIDE SEQUENCE [LARGE SCALE GENOMIC DNA]</scope>
    <source>
        <strain evidence="2 3">ATCC 28783</strain>
    </source>
</reference>
<dbReference type="InParanoid" id="A0A4V1M498"/>
<dbReference type="AlphaFoldDB" id="A0A4V1M498"/>
<gene>
    <name evidence="2" type="ORF">M231_03119</name>
</gene>
<sequence>MYPNPAYFYSPSPGPAPYPGPTPYPGPASYPSPYPPYSPYGSFGSFGNINSYPPGPSAPGLPGMPGGIPIGSAPPMPASIAAQLQGHAPSPGKPNAGKGKDTGEHTVNIGGGGVGQRDMPHLSEAELIANYASLELNEVRSVAEWATNGDPYSQVDYTTYMQLWDWCKSDEKRKIILGILKSRLKLPPPYSHKALVLTQLLPASDLPQLASELRPLSKPPPDPKPGDLPAPNNPFITSLGASLLAQAEKEQAAVTAAKKAADEKKKYEWWTNLYGKPEGGASMPPLPPPIEWGLWAFGRPPVGAEEWWKK</sequence>
<feature type="region of interest" description="Disordered" evidence="1">
    <location>
        <begin position="83"/>
        <end position="116"/>
    </location>
</feature>
<feature type="region of interest" description="Disordered" evidence="1">
    <location>
        <begin position="1"/>
        <end position="31"/>
    </location>
</feature>
<comment type="caution">
    <text evidence="2">The sequence shown here is derived from an EMBL/GenBank/DDBJ whole genome shotgun (WGS) entry which is preliminary data.</text>
</comment>